<dbReference type="InterPro" id="IPR043502">
    <property type="entry name" value="DNA/RNA_pol_sf"/>
</dbReference>
<sequence>MTTIEVRNDSDKAVILPRHTPLGQIVKYEADDCFLANPDLIPRAGSSKANSRSSWIKSTFQNLLAATAAYHIMSSTTVEPEHLLQNGITVYGSTTTAITALTEVAARYPKLWEDNVNIANVPEEEWMEIPVLDNWQELYKPGQAKVYRLGTQDCGIVNEAFDKLHEQGRMIWTTQSTPFTYPCFVVWKNTPNGRKGRVVVDIRALNQITMPDAYPVPSQADILAAVQGVDFISTVD</sequence>
<dbReference type="Proteomes" id="UP000192927">
    <property type="component" value="Unassembled WGS sequence"/>
</dbReference>
<dbReference type="InterPro" id="IPR043128">
    <property type="entry name" value="Rev_trsase/Diguanyl_cyclase"/>
</dbReference>
<dbReference type="EMBL" id="FWEW01000346">
    <property type="protein sequence ID" value="SLM34562.1"/>
    <property type="molecule type" value="Genomic_DNA"/>
</dbReference>
<evidence type="ECO:0000313" key="2">
    <source>
        <dbReference type="Proteomes" id="UP000192927"/>
    </source>
</evidence>
<proteinExistence type="predicted"/>
<dbReference type="SUPFAM" id="SSF56672">
    <property type="entry name" value="DNA/RNA polymerases"/>
    <property type="match status" value="1"/>
</dbReference>
<evidence type="ECO:0000313" key="1">
    <source>
        <dbReference type="EMBL" id="SLM34562.1"/>
    </source>
</evidence>
<name>A0A1W5CUU2_9LECA</name>
<protein>
    <submittedName>
        <fullName evidence="1">Probable transposable element</fullName>
    </submittedName>
</protein>
<dbReference type="AlphaFoldDB" id="A0A1W5CUU2"/>
<reference evidence="2" key="1">
    <citation type="submission" date="2017-03" db="EMBL/GenBank/DDBJ databases">
        <authorList>
            <person name="Sharma R."/>
            <person name="Thines M."/>
        </authorList>
    </citation>
    <scope>NUCLEOTIDE SEQUENCE [LARGE SCALE GENOMIC DNA]</scope>
</reference>
<organism evidence="1 2">
    <name type="scientific">Lasallia pustulata</name>
    <dbReference type="NCBI Taxonomy" id="136370"/>
    <lineage>
        <taxon>Eukaryota</taxon>
        <taxon>Fungi</taxon>
        <taxon>Dikarya</taxon>
        <taxon>Ascomycota</taxon>
        <taxon>Pezizomycotina</taxon>
        <taxon>Lecanoromycetes</taxon>
        <taxon>OSLEUM clade</taxon>
        <taxon>Umbilicariomycetidae</taxon>
        <taxon>Umbilicariales</taxon>
        <taxon>Umbilicariaceae</taxon>
        <taxon>Lasallia</taxon>
    </lineage>
</organism>
<accession>A0A1W5CUU2</accession>
<dbReference type="Gene3D" id="3.10.10.10">
    <property type="entry name" value="HIV Type 1 Reverse Transcriptase, subunit A, domain 1"/>
    <property type="match status" value="1"/>
</dbReference>
<keyword evidence="2" id="KW-1185">Reference proteome</keyword>
<dbReference type="Gene3D" id="3.30.70.270">
    <property type="match status" value="1"/>
</dbReference>